<comment type="catalytic activity">
    <reaction evidence="1">
        <text>(R)-pantoate + ATP = (R)-4-phosphopantoate + ADP + H(+)</text>
        <dbReference type="Rhea" id="RHEA:28246"/>
        <dbReference type="ChEBI" id="CHEBI:15378"/>
        <dbReference type="ChEBI" id="CHEBI:15980"/>
        <dbReference type="ChEBI" id="CHEBI:30616"/>
        <dbReference type="ChEBI" id="CHEBI:61294"/>
        <dbReference type="ChEBI" id="CHEBI:456216"/>
        <dbReference type="EC" id="2.7.1.169"/>
    </reaction>
</comment>
<evidence type="ECO:0000313" key="4">
    <source>
        <dbReference type="EMBL" id="SDM41199.1"/>
    </source>
</evidence>
<dbReference type="InterPro" id="IPR006204">
    <property type="entry name" value="GHMP_kinase_N_dom"/>
</dbReference>
<evidence type="ECO:0000259" key="3">
    <source>
        <dbReference type="Pfam" id="PF00288"/>
    </source>
</evidence>
<keyword evidence="1" id="KW-0067">ATP-binding</keyword>
<keyword evidence="1" id="KW-0808">Transferase</keyword>
<evidence type="ECO:0000256" key="1">
    <source>
        <dbReference type="HAMAP-Rule" id="MF_02223"/>
    </source>
</evidence>
<dbReference type="EMBL" id="FNIA01000002">
    <property type="protein sequence ID" value="SDM41199.1"/>
    <property type="molecule type" value="Genomic_DNA"/>
</dbReference>
<dbReference type="PANTHER" id="PTHR42282">
    <property type="entry name" value="PANTOATE KINASE-RELATED"/>
    <property type="match status" value="1"/>
</dbReference>
<dbReference type="SUPFAM" id="SSF54211">
    <property type="entry name" value="Ribosomal protein S5 domain 2-like"/>
    <property type="match status" value="1"/>
</dbReference>
<keyword evidence="1 4" id="KW-0418">Kinase</keyword>
<dbReference type="PIRSF" id="PIRSF016896">
    <property type="entry name" value="GHMP_arc_MJ0969"/>
    <property type="match status" value="1"/>
</dbReference>
<dbReference type="GO" id="GO:0016301">
    <property type="term" value="F:kinase activity"/>
    <property type="evidence" value="ECO:0007669"/>
    <property type="project" value="UniProtKB-UniRule"/>
</dbReference>
<dbReference type="PANTHER" id="PTHR42282:SF1">
    <property type="entry name" value="PANTOATE KINASE"/>
    <property type="match status" value="1"/>
</dbReference>
<evidence type="ECO:0000313" key="5">
    <source>
        <dbReference type="Proteomes" id="UP000199370"/>
    </source>
</evidence>
<gene>
    <name evidence="4" type="ORF">SAMN05192554_10268</name>
</gene>
<protein>
    <recommendedName>
        <fullName evidence="1">Pantoate kinase</fullName>
        <shortName evidence="1">PoK</shortName>
        <ecNumber evidence="1">2.7.1.169</ecNumber>
    </recommendedName>
</protein>
<feature type="domain" description="GHMP kinase N-terminal" evidence="3">
    <location>
        <begin position="65"/>
        <end position="143"/>
    </location>
</feature>
<dbReference type="UniPathway" id="UPA00241"/>
<dbReference type="STRING" id="996166.SAMN05192554_10268"/>
<dbReference type="InterPro" id="IPR020568">
    <property type="entry name" value="Ribosomal_Su5_D2-typ_SF"/>
</dbReference>
<proteinExistence type="inferred from homology"/>
<dbReference type="InterPro" id="IPR012043">
    <property type="entry name" value="PoK"/>
</dbReference>
<keyword evidence="1" id="KW-0173">Coenzyme A biosynthesis</keyword>
<feature type="region of interest" description="Disordered" evidence="2">
    <location>
        <begin position="16"/>
        <end position="35"/>
    </location>
</feature>
<sequence length="276" mass="28243">MTEEARAFVPGHITGFFSAHPDDSDPTKAGSRGAGLTLTDGVEVTVQQGNGPSLTLNGDAVEVEAVDRVLDALSAPAVVAAETELPLGSGFGVSGALALGTALAANRVYRRQLSENELVTIAHGADVQAGSGLGDVVAQARGGVPIRLEPGGPQDNHLDGIPARARVEYVSMGELSTEDVLSGDTTLLSEAGKRALSRVVEEPTLASFVHASRRFAREAELLTPAVTEVVQDVLAADGQASMAMLGETVFAFGTGLSDAGYEPSVCATHPAGAMLK</sequence>
<dbReference type="InterPro" id="IPR014721">
    <property type="entry name" value="Ribsml_uS5_D2-typ_fold_subgr"/>
</dbReference>
<keyword evidence="1" id="KW-0547">Nucleotide-binding</keyword>
<comment type="similarity">
    <text evidence="1">Belongs to the GHMP kinase family. PoK subfamily.</text>
</comment>
<dbReference type="AlphaFoldDB" id="A0A1G9T0G0"/>
<dbReference type="Gene3D" id="3.30.230.10">
    <property type="match status" value="1"/>
</dbReference>
<dbReference type="GO" id="GO:0005524">
    <property type="term" value="F:ATP binding"/>
    <property type="evidence" value="ECO:0007669"/>
    <property type="project" value="UniProtKB-KW"/>
</dbReference>
<dbReference type="GO" id="GO:0015937">
    <property type="term" value="P:coenzyme A biosynthetic process"/>
    <property type="evidence" value="ECO:0007669"/>
    <property type="project" value="UniProtKB-UniRule"/>
</dbReference>
<dbReference type="OrthoDB" id="85822at2157"/>
<reference evidence="4 5" key="1">
    <citation type="submission" date="2016-10" db="EMBL/GenBank/DDBJ databases">
        <authorList>
            <person name="de Groot N.N."/>
        </authorList>
    </citation>
    <scope>NUCLEOTIDE SEQUENCE [LARGE SCALE GENOMIC DNA]</scope>
    <source>
        <strain evidence="5">EB21,IBRC-M 10013,KCTC 4048</strain>
    </source>
</reference>
<keyword evidence="5" id="KW-1185">Reference proteome</keyword>
<comment type="pathway">
    <text evidence="1">Cofactor biosynthesis; coenzyme A biosynthesis.</text>
</comment>
<dbReference type="RefSeq" id="WP_089731311.1">
    <property type="nucleotide sequence ID" value="NZ_FNIA01000002.1"/>
</dbReference>
<accession>A0A1G9T0G0</accession>
<dbReference type="Proteomes" id="UP000199370">
    <property type="component" value="Unassembled WGS sequence"/>
</dbReference>
<organism evidence="4 5">
    <name type="scientific">Haloarchaeobius iranensis</name>
    <dbReference type="NCBI Taxonomy" id="996166"/>
    <lineage>
        <taxon>Archaea</taxon>
        <taxon>Methanobacteriati</taxon>
        <taxon>Methanobacteriota</taxon>
        <taxon>Stenosarchaea group</taxon>
        <taxon>Halobacteria</taxon>
        <taxon>Halobacteriales</taxon>
        <taxon>Halorubellaceae</taxon>
        <taxon>Haloarchaeobius</taxon>
    </lineage>
</organism>
<name>A0A1G9T0G0_9EURY</name>
<dbReference type="HAMAP" id="MF_02223">
    <property type="entry name" value="Pantoate_kinase"/>
    <property type="match status" value="1"/>
</dbReference>
<dbReference type="Pfam" id="PF00288">
    <property type="entry name" value="GHMP_kinases_N"/>
    <property type="match status" value="1"/>
</dbReference>
<comment type="function">
    <text evidence="1">Phosphorylates (R)-pantoate to form (R)-4-phosphopantoate in the CoA biosynthesis pathway.</text>
</comment>
<dbReference type="EC" id="2.7.1.169" evidence="1"/>
<evidence type="ECO:0000256" key="2">
    <source>
        <dbReference type="SAM" id="MobiDB-lite"/>
    </source>
</evidence>